<dbReference type="PANTHER" id="PTHR20426">
    <property type="entry name" value="RIBOSOME BIOGENESIS PROTEIN TSR3 HOMOLOG"/>
    <property type="match status" value="1"/>
</dbReference>
<evidence type="ECO:0000256" key="1">
    <source>
        <dbReference type="ARBA" id="ARBA00022490"/>
    </source>
</evidence>
<dbReference type="OrthoDB" id="10262062at2759"/>
<protein>
    <recommendedName>
        <fullName evidence="6">18S rRNA aminocarboxypropyltransferase</fullName>
        <ecNumber evidence="6">2.5.1.157</ecNumber>
    </recommendedName>
</protein>
<evidence type="ECO:0000256" key="5">
    <source>
        <dbReference type="ARBA" id="ARBA00022691"/>
    </source>
</evidence>
<evidence type="ECO:0000256" key="2">
    <source>
        <dbReference type="ARBA" id="ARBA00022517"/>
    </source>
</evidence>
<keyword evidence="1 6" id="KW-0963">Cytoplasm</keyword>
<proteinExistence type="inferred from homology"/>
<feature type="domain" description="RNase L inhibitor RLI-like possible metal-binding" evidence="9">
    <location>
        <begin position="54"/>
        <end position="87"/>
    </location>
</feature>
<dbReference type="HAMAP" id="MF_01116">
    <property type="entry name" value="TSR3"/>
    <property type="match status" value="1"/>
</dbReference>
<evidence type="ECO:0000256" key="6">
    <source>
        <dbReference type="HAMAP-Rule" id="MF_03146"/>
    </source>
</evidence>
<evidence type="ECO:0000259" key="9">
    <source>
        <dbReference type="Pfam" id="PF04068"/>
    </source>
</evidence>
<keyword evidence="3 6" id="KW-0698">rRNA processing</keyword>
<dbReference type="GO" id="GO:0005737">
    <property type="term" value="C:cytoplasm"/>
    <property type="evidence" value="ECO:0007669"/>
    <property type="project" value="UniProtKB-SubCell"/>
</dbReference>
<comment type="subcellular location">
    <subcellularLocation>
        <location evidence="6">Cytoplasm</location>
    </subcellularLocation>
    <subcellularLocation>
        <location evidence="6">Nucleus</location>
    </subcellularLocation>
</comment>
<name>A0A9Q8QDR6_9HYPO</name>
<feature type="region of interest" description="Disordered" evidence="7">
    <location>
        <begin position="1"/>
        <end position="48"/>
    </location>
</feature>
<keyword evidence="2 6" id="KW-0690">Ribosome biogenesis</keyword>
<evidence type="ECO:0000313" key="11">
    <source>
        <dbReference type="Proteomes" id="UP000829364"/>
    </source>
</evidence>
<comment type="catalytic activity">
    <reaction evidence="6">
        <text>N(1)-methylpseudouridine(1191) in yeast 18S rRNA + S-adenosyl-L-methionine = N(1)-methyl-N(3)-[(3S)-3-amino-3-carboxypropyl]pseudouridine(1191) in yeast 18S rRNA + S-methyl-5'-thioadenosine + H(+)</text>
        <dbReference type="Rhea" id="RHEA:63300"/>
        <dbReference type="Rhea" id="RHEA-COMP:13852"/>
        <dbReference type="Rhea" id="RHEA-COMP:16309"/>
        <dbReference type="ChEBI" id="CHEBI:15378"/>
        <dbReference type="ChEBI" id="CHEBI:17509"/>
        <dbReference type="ChEBI" id="CHEBI:59789"/>
        <dbReference type="ChEBI" id="CHEBI:74890"/>
        <dbReference type="ChEBI" id="CHEBI:146234"/>
    </reaction>
</comment>
<dbReference type="GO" id="GO:0005634">
    <property type="term" value="C:nucleus"/>
    <property type="evidence" value="ECO:0007669"/>
    <property type="project" value="UniProtKB-SubCell"/>
</dbReference>
<feature type="compositionally biased region" description="Basic and acidic residues" evidence="7">
    <location>
        <begin position="373"/>
        <end position="390"/>
    </location>
</feature>
<dbReference type="Pfam" id="PF04068">
    <property type="entry name" value="Fer4_RLI"/>
    <property type="match status" value="1"/>
</dbReference>
<feature type="compositionally biased region" description="Acidic residues" evidence="7">
    <location>
        <begin position="252"/>
        <end position="273"/>
    </location>
</feature>
<feature type="binding site" evidence="6">
    <location>
        <position position="69"/>
    </location>
    <ligand>
        <name>S-adenosyl-L-methionine</name>
        <dbReference type="ChEBI" id="CHEBI:59789"/>
    </ligand>
</feature>
<sequence>MVRHKKDFAGRGKKSGYRGGGASRGPPRQHQHQHDDDNDNHASSSSSSSQPVFKAACWDLGHCDPKRCSGKKLMKLGLMRDLHLGQRHNGVIITPNGKQVVSPADRDLMDQYGAAVVECSWARTGEIQWSKVGGKCERLLPYLVAANTVNYGKPWRLNCVEALAAAFCICGHTDWAEQILAPFSYGRSFLDINASVLRRYAACADAAEVKKTEAEWMERLEKEYTESREQGAGDDMWTSGNTNHMPQLSSSDDGEDDDDDDDDDDDEEGDDDQDARSNASVDGIYLGKRPLDPKPGEAPAAQNEESQRPRDPFDISDDSDDEAAMAEIRRKVLASKTFSNPNPDRDELRDPEAGDGRDRKPATIPRPQQRHQYKADLEIRPDSDNSDHSDGSGLGGGDGHDDDGGDDDDDDEFDHIIEATPVTDKIGLAKLEKERRQATTTSRTYSSNVVSAPNRW</sequence>
<dbReference type="InterPro" id="IPR022968">
    <property type="entry name" value="Tsr3-like"/>
</dbReference>
<evidence type="ECO:0000256" key="3">
    <source>
        <dbReference type="ARBA" id="ARBA00022552"/>
    </source>
</evidence>
<keyword evidence="11" id="KW-1185">Reference proteome</keyword>
<dbReference type="AlphaFoldDB" id="A0A9Q8QDR6"/>
<feature type="compositionally biased region" description="Polar residues" evidence="7">
    <location>
        <begin position="438"/>
        <end position="456"/>
    </location>
</feature>
<feature type="compositionally biased region" description="Basic residues" evidence="7">
    <location>
        <begin position="1"/>
        <end position="16"/>
    </location>
</feature>
<dbReference type="InterPro" id="IPR007177">
    <property type="entry name" value="Tsr3_C"/>
</dbReference>
<feature type="compositionally biased region" description="Acidic residues" evidence="7">
    <location>
        <begin position="314"/>
        <end position="324"/>
    </location>
</feature>
<feature type="compositionally biased region" description="Basic and acidic residues" evidence="7">
    <location>
        <begin position="343"/>
        <end position="361"/>
    </location>
</feature>
<dbReference type="InterPro" id="IPR007209">
    <property type="entry name" value="RNaseL-inhib-like_metal-bd_dom"/>
</dbReference>
<dbReference type="GO" id="GO:0106388">
    <property type="term" value="F:rRNA small subunit aminocarboxypropyltransferase activity"/>
    <property type="evidence" value="ECO:0007669"/>
    <property type="project" value="UniProtKB-EC"/>
</dbReference>
<evidence type="ECO:0000259" key="8">
    <source>
        <dbReference type="Pfam" id="PF04034"/>
    </source>
</evidence>
<dbReference type="Pfam" id="PF04034">
    <property type="entry name" value="Ribo_biogen_C"/>
    <property type="match status" value="1"/>
</dbReference>
<feature type="domain" description="16S/18S rRNA aminocarboxypropyltransferase Tsr3 C-terminal" evidence="8">
    <location>
        <begin position="91"/>
        <end position="217"/>
    </location>
</feature>
<dbReference type="KEGG" id="ptkz:JDV02_003739"/>
<dbReference type="EC" id="2.5.1.157" evidence="6"/>
<feature type="binding site" evidence="6">
    <location>
        <position position="140"/>
    </location>
    <ligand>
        <name>S-adenosyl-L-methionine</name>
        <dbReference type="ChEBI" id="CHEBI:59789"/>
    </ligand>
</feature>
<comment type="similarity">
    <text evidence="6">Belongs to the TDD superfamily. TSR3 family.</text>
</comment>
<gene>
    <name evidence="6 10" type="primary">TSR3</name>
    <name evidence="10" type="ORF">JDV02_003739</name>
</gene>
<comment type="function">
    <text evidence="6">Aminocarboxypropyltransferase that catalyzes the aminocarboxypropyl transfer on pseudouridine at position 1191 (Psi1191) in 18S rRNA. It constitutes the last step in biosynthesis of the hypermodified N1-methyl-N3-(3-amino-3-carboxypropyl) pseudouridine (m1acp3-Psi) conserved in eukaryotic 18S rRNA.</text>
</comment>
<feature type="region of interest" description="Disordered" evidence="7">
    <location>
        <begin position="224"/>
        <end position="456"/>
    </location>
</feature>
<feature type="compositionally biased region" description="Acidic residues" evidence="7">
    <location>
        <begin position="400"/>
        <end position="413"/>
    </location>
</feature>
<accession>A0A9Q8QDR6</accession>
<evidence type="ECO:0000256" key="7">
    <source>
        <dbReference type="SAM" id="MobiDB-lite"/>
    </source>
</evidence>
<dbReference type="GeneID" id="72065695"/>
<dbReference type="Proteomes" id="UP000829364">
    <property type="component" value="Chromosome 3"/>
</dbReference>
<keyword evidence="5 6" id="KW-0949">S-adenosyl-L-methionine</keyword>
<keyword evidence="4 6" id="KW-0808">Transferase</keyword>
<feature type="binding site" evidence="6">
    <location>
        <position position="155"/>
    </location>
    <ligand>
        <name>S-adenosyl-L-methionine</name>
        <dbReference type="ChEBI" id="CHEBI:59789"/>
    </ligand>
</feature>
<comment type="catalytic activity">
    <reaction evidence="6">
        <text>an N(1)-methylpseudouridine in rRNA + S-adenosyl-L-methionine = N(1)-methyl-N(3)-[(3S)-3-amino-3-carboxypropyl]pseudouridine in rRNA + S-methyl-5'-thioadenosine + H(+)</text>
        <dbReference type="Rhea" id="RHEA:63296"/>
        <dbReference type="Rhea" id="RHEA-COMP:11634"/>
        <dbReference type="Rhea" id="RHEA-COMP:16310"/>
        <dbReference type="ChEBI" id="CHEBI:15378"/>
        <dbReference type="ChEBI" id="CHEBI:17509"/>
        <dbReference type="ChEBI" id="CHEBI:59789"/>
        <dbReference type="ChEBI" id="CHEBI:74890"/>
        <dbReference type="ChEBI" id="CHEBI:146234"/>
        <dbReference type="EC" id="2.5.1.157"/>
    </reaction>
</comment>
<evidence type="ECO:0000313" key="10">
    <source>
        <dbReference type="EMBL" id="UNI17397.1"/>
    </source>
</evidence>
<dbReference type="GO" id="GO:0030490">
    <property type="term" value="P:maturation of SSU-rRNA"/>
    <property type="evidence" value="ECO:0007669"/>
    <property type="project" value="TreeGrafter"/>
</dbReference>
<dbReference type="RefSeq" id="XP_047840878.1">
    <property type="nucleotide sequence ID" value="XM_047984903.1"/>
</dbReference>
<evidence type="ECO:0000256" key="4">
    <source>
        <dbReference type="ARBA" id="ARBA00022679"/>
    </source>
</evidence>
<dbReference type="GO" id="GO:1904047">
    <property type="term" value="F:S-adenosyl-L-methionine binding"/>
    <property type="evidence" value="ECO:0007669"/>
    <property type="project" value="UniProtKB-UniRule"/>
</dbReference>
<feature type="binding site" evidence="6">
    <location>
        <position position="117"/>
    </location>
    <ligand>
        <name>S-adenosyl-L-methionine</name>
        <dbReference type="ChEBI" id="CHEBI:59789"/>
    </ligand>
</feature>
<dbReference type="EMBL" id="CP086356">
    <property type="protein sequence ID" value="UNI17397.1"/>
    <property type="molecule type" value="Genomic_DNA"/>
</dbReference>
<dbReference type="GO" id="GO:0000455">
    <property type="term" value="P:enzyme-directed rRNA pseudouridine synthesis"/>
    <property type="evidence" value="ECO:0007669"/>
    <property type="project" value="UniProtKB-UniRule"/>
</dbReference>
<feature type="compositionally biased region" description="Polar residues" evidence="7">
    <location>
        <begin position="238"/>
        <end position="251"/>
    </location>
</feature>
<organism evidence="10 11">
    <name type="scientific">Purpureocillium takamizusanense</name>
    <dbReference type="NCBI Taxonomy" id="2060973"/>
    <lineage>
        <taxon>Eukaryota</taxon>
        <taxon>Fungi</taxon>
        <taxon>Dikarya</taxon>
        <taxon>Ascomycota</taxon>
        <taxon>Pezizomycotina</taxon>
        <taxon>Sordariomycetes</taxon>
        <taxon>Hypocreomycetidae</taxon>
        <taxon>Hypocreales</taxon>
        <taxon>Ophiocordycipitaceae</taxon>
        <taxon>Purpureocillium</taxon>
    </lineage>
</organism>
<reference evidence="10" key="1">
    <citation type="submission" date="2021-11" db="EMBL/GenBank/DDBJ databases">
        <title>Purpureocillium_takamizusanense_genome.</title>
        <authorList>
            <person name="Nguyen N.-H."/>
        </authorList>
    </citation>
    <scope>NUCLEOTIDE SEQUENCE</scope>
    <source>
        <strain evidence="10">PT3</strain>
    </source>
</reference>
<keyword evidence="6" id="KW-0539">Nucleus</keyword>
<dbReference type="PANTHER" id="PTHR20426:SF0">
    <property type="entry name" value="18S RRNA AMINOCARBOXYPROPYLTRANSFERASE"/>
    <property type="match status" value="1"/>
</dbReference>